<evidence type="ECO:0000313" key="1">
    <source>
        <dbReference type="EMBL" id="KAJ7304895.1"/>
    </source>
</evidence>
<gene>
    <name evidence="1" type="ORF">DFH08DRAFT_825254</name>
</gene>
<keyword evidence="2" id="KW-1185">Reference proteome</keyword>
<sequence length="115" mass="13043">MPLILYCIIALAGSLGLLLILHRKRRALMLPPGPPGDALVGHLLRMPSIDSALVFPEWAKTLHRAMHQSYLNRNKAEDFKAMQTQEARTLVQNWFESTPDEYEKCMGRQVSFPSP</sequence>
<proteinExistence type="predicted"/>
<name>A0AAD6Z2L4_9AGAR</name>
<dbReference type="EMBL" id="JARIHO010000098">
    <property type="protein sequence ID" value="KAJ7304895.1"/>
    <property type="molecule type" value="Genomic_DNA"/>
</dbReference>
<accession>A0AAD6Z2L4</accession>
<protein>
    <submittedName>
        <fullName evidence="1">Uncharacterized protein</fullName>
    </submittedName>
</protein>
<reference evidence="1" key="1">
    <citation type="submission" date="2023-03" db="EMBL/GenBank/DDBJ databases">
        <title>Massive genome expansion in bonnet fungi (Mycena s.s.) driven by repeated elements and novel gene families across ecological guilds.</title>
        <authorList>
            <consortium name="Lawrence Berkeley National Laboratory"/>
            <person name="Harder C.B."/>
            <person name="Miyauchi S."/>
            <person name="Viragh M."/>
            <person name="Kuo A."/>
            <person name="Thoen E."/>
            <person name="Andreopoulos B."/>
            <person name="Lu D."/>
            <person name="Skrede I."/>
            <person name="Drula E."/>
            <person name="Henrissat B."/>
            <person name="Morin E."/>
            <person name="Kohler A."/>
            <person name="Barry K."/>
            <person name="LaButti K."/>
            <person name="Morin E."/>
            <person name="Salamov A."/>
            <person name="Lipzen A."/>
            <person name="Mereny Z."/>
            <person name="Hegedus B."/>
            <person name="Baldrian P."/>
            <person name="Stursova M."/>
            <person name="Weitz H."/>
            <person name="Taylor A."/>
            <person name="Grigoriev I.V."/>
            <person name="Nagy L.G."/>
            <person name="Martin F."/>
            <person name="Kauserud H."/>
        </authorList>
    </citation>
    <scope>NUCLEOTIDE SEQUENCE</scope>
    <source>
        <strain evidence="1">CBHHK002</strain>
    </source>
</reference>
<dbReference type="Proteomes" id="UP001218218">
    <property type="component" value="Unassembled WGS sequence"/>
</dbReference>
<dbReference type="AlphaFoldDB" id="A0AAD6Z2L4"/>
<organism evidence="1 2">
    <name type="scientific">Mycena albidolilacea</name>
    <dbReference type="NCBI Taxonomy" id="1033008"/>
    <lineage>
        <taxon>Eukaryota</taxon>
        <taxon>Fungi</taxon>
        <taxon>Dikarya</taxon>
        <taxon>Basidiomycota</taxon>
        <taxon>Agaricomycotina</taxon>
        <taxon>Agaricomycetes</taxon>
        <taxon>Agaricomycetidae</taxon>
        <taxon>Agaricales</taxon>
        <taxon>Marasmiineae</taxon>
        <taxon>Mycenaceae</taxon>
        <taxon>Mycena</taxon>
    </lineage>
</organism>
<comment type="caution">
    <text evidence="1">The sequence shown here is derived from an EMBL/GenBank/DDBJ whole genome shotgun (WGS) entry which is preliminary data.</text>
</comment>
<evidence type="ECO:0000313" key="2">
    <source>
        <dbReference type="Proteomes" id="UP001218218"/>
    </source>
</evidence>